<dbReference type="RefSeq" id="WP_183365288.1">
    <property type="nucleotide sequence ID" value="NZ_JACIEZ010000002.1"/>
</dbReference>
<evidence type="ECO:0000313" key="1">
    <source>
        <dbReference type="EMBL" id="MBB4064046.1"/>
    </source>
</evidence>
<reference evidence="1 2" key="1">
    <citation type="submission" date="2020-08" db="EMBL/GenBank/DDBJ databases">
        <title>Genomic Encyclopedia of Type Strains, Phase IV (KMG-IV): sequencing the most valuable type-strain genomes for metagenomic binning, comparative biology and taxonomic classification.</title>
        <authorList>
            <person name="Goeker M."/>
        </authorList>
    </citation>
    <scope>NUCLEOTIDE SEQUENCE [LARGE SCALE GENOMIC DNA]</scope>
    <source>
        <strain evidence="1 2">DSM 29853</strain>
    </source>
</reference>
<organism evidence="1 2">
    <name type="scientific">Gellertiella hungarica</name>
    <dbReference type="NCBI Taxonomy" id="1572859"/>
    <lineage>
        <taxon>Bacteria</taxon>
        <taxon>Pseudomonadati</taxon>
        <taxon>Pseudomonadota</taxon>
        <taxon>Alphaproteobacteria</taxon>
        <taxon>Hyphomicrobiales</taxon>
        <taxon>Rhizobiaceae</taxon>
        <taxon>Gellertiella</taxon>
    </lineage>
</organism>
<gene>
    <name evidence="1" type="ORF">GGR23_001223</name>
</gene>
<comment type="caution">
    <text evidence="1">The sequence shown here is derived from an EMBL/GenBank/DDBJ whole genome shotgun (WGS) entry which is preliminary data.</text>
</comment>
<dbReference type="EMBL" id="JACIEZ010000002">
    <property type="protein sequence ID" value="MBB4064046.1"/>
    <property type="molecule type" value="Genomic_DNA"/>
</dbReference>
<evidence type="ECO:0000313" key="2">
    <source>
        <dbReference type="Proteomes" id="UP000528286"/>
    </source>
</evidence>
<accession>A0A7W6J3E5</accession>
<keyword evidence="2" id="KW-1185">Reference proteome</keyword>
<sequence length="108" mass="11540">MTNTIDTAVSTVGDAFQALTLDSAKVSTHSVASLSSDTLHDLAEDTTLIMISVGTEGSGVLVYRGDAFTTSKSWHLRPGDHPFNVPGGSRTLRFRAVDELTTVKIMEN</sequence>
<protein>
    <submittedName>
        <fullName evidence="1">Uncharacterized protein</fullName>
    </submittedName>
</protein>
<dbReference type="Proteomes" id="UP000528286">
    <property type="component" value="Unassembled WGS sequence"/>
</dbReference>
<proteinExistence type="predicted"/>
<dbReference type="AlphaFoldDB" id="A0A7W6J3E5"/>
<name>A0A7W6J3E5_9HYPH</name>